<feature type="region of interest" description="Disordered" evidence="1">
    <location>
        <begin position="19"/>
        <end position="75"/>
    </location>
</feature>
<sequence>MATAKTPQWLVLSWLPNPLHYTPPVSPSSFVLNPTHREPGLQQESGGENIEERERGEDGQPLLTLPRVKSQKGLV</sequence>
<reference evidence="2" key="1">
    <citation type="submission" date="2023-08" db="EMBL/GenBank/DDBJ databases">
        <authorList>
            <person name="Alioto T."/>
            <person name="Alioto T."/>
            <person name="Gomez Garrido J."/>
        </authorList>
    </citation>
    <scope>NUCLEOTIDE SEQUENCE</scope>
</reference>
<proteinExistence type="predicted"/>
<keyword evidence="3" id="KW-1185">Reference proteome</keyword>
<protein>
    <submittedName>
        <fullName evidence="2">Uncharacterized protein</fullName>
    </submittedName>
</protein>
<gene>
    <name evidence="2" type="ORF">XNOV1_A010091</name>
</gene>
<dbReference type="EMBL" id="OY660878">
    <property type="protein sequence ID" value="CAJ1073356.1"/>
    <property type="molecule type" value="Genomic_DNA"/>
</dbReference>
<dbReference type="Proteomes" id="UP001178508">
    <property type="component" value="Chromosome 15"/>
</dbReference>
<evidence type="ECO:0000313" key="2">
    <source>
        <dbReference type="EMBL" id="CAJ1073356.1"/>
    </source>
</evidence>
<name>A0AAV1GH17_XYRNO</name>
<dbReference type="AlphaFoldDB" id="A0AAV1GH17"/>
<evidence type="ECO:0000256" key="1">
    <source>
        <dbReference type="SAM" id="MobiDB-lite"/>
    </source>
</evidence>
<evidence type="ECO:0000313" key="3">
    <source>
        <dbReference type="Proteomes" id="UP001178508"/>
    </source>
</evidence>
<organism evidence="2 3">
    <name type="scientific">Xyrichtys novacula</name>
    <name type="common">Pearly razorfish</name>
    <name type="synonym">Hemipteronotus novacula</name>
    <dbReference type="NCBI Taxonomy" id="13765"/>
    <lineage>
        <taxon>Eukaryota</taxon>
        <taxon>Metazoa</taxon>
        <taxon>Chordata</taxon>
        <taxon>Craniata</taxon>
        <taxon>Vertebrata</taxon>
        <taxon>Euteleostomi</taxon>
        <taxon>Actinopterygii</taxon>
        <taxon>Neopterygii</taxon>
        <taxon>Teleostei</taxon>
        <taxon>Neoteleostei</taxon>
        <taxon>Acanthomorphata</taxon>
        <taxon>Eupercaria</taxon>
        <taxon>Labriformes</taxon>
        <taxon>Labridae</taxon>
        <taxon>Xyrichtys</taxon>
    </lineage>
</organism>
<accession>A0AAV1GH17</accession>